<dbReference type="FunFam" id="1.25.10.10:FF:000331">
    <property type="entry name" value="Phosphoprotein phosphatase, putative"/>
    <property type="match status" value="1"/>
</dbReference>
<evidence type="ECO:0000256" key="1">
    <source>
        <dbReference type="ARBA" id="ARBA00009745"/>
    </source>
</evidence>
<dbReference type="EnsemblMetazoa" id="GPPI003598-RA">
    <property type="protein sequence ID" value="GPPI003598-PA"/>
    <property type="gene ID" value="GPPI003598"/>
</dbReference>
<dbReference type="Proteomes" id="UP000092460">
    <property type="component" value="Unassembled WGS sequence"/>
</dbReference>
<dbReference type="PANTHER" id="PTHR10257">
    <property type="entry name" value="SERINE/THREONINE PROTEIN PHOSPHATASE 2A PP2A REGULATORY SUBUNIT B"/>
    <property type="match status" value="1"/>
</dbReference>
<organism evidence="3 4">
    <name type="scientific">Glossina palpalis gambiensis</name>
    <dbReference type="NCBI Taxonomy" id="67801"/>
    <lineage>
        <taxon>Eukaryota</taxon>
        <taxon>Metazoa</taxon>
        <taxon>Ecdysozoa</taxon>
        <taxon>Arthropoda</taxon>
        <taxon>Hexapoda</taxon>
        <taxon>Insecta</taxon>
        <taxon>Pterygota</taxon>
        <taxon>Neoptera</taxon>
        <taxon>Endopterygota</taxon>
        <taxon>Diptera</taxon>
        <taxon>Brachycera</taxon>
        <taxon>Muscomorpha</taxon>
        <taxon>Hippoboscoidea</taxon>
        <taxon>Glossinidae</taxon>
        <taxon>Glossina</taxon>
    </lineage>
</organism>
<feature type="compositionally biased region" description="Basic and acidic residues" evidence="2">
    <location>
        <begin position="554"/>
        <end position="575"/>
    </location>
</feature>
<evidence type="ECO:0000313" key="3">
    <source>
        <dbReference type="EnsemblMetazoa" id="GPPI003598-PA"/>
    </source>
</evidence>
<dbReference type="PANTHER" id="PTHR10257:SF3">
    <property type="entry name" value="SERINE_THREONINE-PROTEIN PHOSPHATASE 2A 56 KDA REGULATORY SUBUNIT GAMMA ISOFORM"/>
    <property type="match status" value="1"/>
</dbReference>
<dbReference type="InterPro" id="IPR002554">
    <property type="entry name" value="PP2A_B56"/>
</dbReference>
<name>A0A1B0AP79_9MUSC</name>
<dbReference type="GO" id="GO:0019888">
    <property type="term" value="F:protein phosphatase regulator activity"/>
    <property type="evidence" value="ECO:0007669"/>
    <property type="project" value="InterPro"/>
</dbReference>
<feature type="compositionally biased region" description="Low complexity" evidence="2">
    <location>
        <begin position="593"/>
        <end position="612"/>
    </location>
</feature>
<dbReference type="STRING" id="67801.A0A1B0AP79"/>
<dbReference type="Gene3D" id="1.25.10.10">
    <property type="entry name" value="Leucine-rich Repeat Variant"/>
    <property type="match status" value="2"/>
</dbReference>
<dbReference type="InterPro" id="IPR011989">
    <property type="entry name" value="ARM-like"/>
</dbReference>
<reference evidence="3" key="2">
    <citation type="submission" date="2020-05" db="UniProtKB">
        <authorList>
            <consortium name="EnsemblMetazoa"/>
        </authorList>
    </citation>
    <scope>IDENTIFICATION</scope>
    <source>
        <strain evidence="3">IAEA</strain>
    </source>
</reference>
<feature type="compositionally biased region" description="Low complexity" evidence="2">
    <location>
        <begin position="523"/>
        <end position="536"/>
    </location>
</feature>
<dbReference type="SUPFAM" id="SSF48371">
    <property type="entry name" value="ARM repeat"/>
    <property type="match status" value="2"/>
</dbReference>
<accession>A0A1B0AP79</accession>
<sequence length="1287" mass="148739">MELSMKKDAKNLLEKRSPIKRKEKLQCRSRYGKLMSNSAQLECLETLSPSDQAITDQEISLIYKLRQCHVLYDFDNPESDLEGKRIKTEILQEIIDHLAQVRGMISVNVYHEIIALFSSNLFHTLPPIEIPEAEFKEDVPVEDVAWSHLKLVYQVFRNFLYSPGFIETRHEFFLENKFILEILQLFNSSDKRERIALRYILSGKYCNGIPQLLEVMAGIIMEFDETVNGEYYEFLTKVLLRLHTGEYLILYHDMLVSCLIIYIKKYPFLSEPIIRYILLVWPNTCAEKEIMFLEEIEALLQVINAVQFIGLRGGLFRQILKCVTNPHFQVSKWALRLWNNETVKRLTNEISVLVLPTVITTLYDASKLHWHKQIRESSYFYLKVFLSDNFTTFYKLSYDDLKEHWGNLEANLELNEIGKTGIIASVQLSRRILNPSYSVPFEYIDFDSVEFENLLACYIIEQRQRQNKNLRSQMLNQFRIRSTLPGSLCLNIPNSDNFAFSGKVYPVQQHAQNVDKPKKKQQLQKQLQYYQKPQTKQRNRQENDQKQLQAKMHVQQEHAQERQSPRRQELQRQEIPRPSLQLGSGQPSKVASAKETAITATNTTKTNTTKTQTKATSMMTLAKTTIGTAKSATTVVRANAKTVITTARAESTKAIAVKTAEATFKKREIMTKKTKTNSKANPKVRATGIVPNLMTTSSSTSSLAESIAARTSAKTPEKMIGAKAATSIAVPKVTVTKVTPTKYTAKSTGNATEVTATITTATKKNATAKTTLASSYTARSKINASKPKIKATTTTASTAGANKATARNNYDDSSHYISRTQHNETSGEEEEEQRKRERKMTSLPEIRSPVKRKKDVSCKSRYGQVPKMNGQLEQLEKLDPKKPFKEQENLFIQKLRQCRVLCDFDKPDADVEGKQYKYTILRDIMDYLIQIRDTLSAAIHQEIIGMVSCNLFYTLPSVELTEDEREEDGLVEDVAWLHLSLVYQVFHIFLYHSGFVPISAQYLINKRYLSQLLHLLSSEDKRERVAVRKILVAIYNKFPDVQQFLRKEICYIFLSFISEGRYCNGIPQLLQMMVGIIDGYNISIQDEYYDILEMVLLPLHKCKYFILYYKKLTNCIIEYIKKYSFLREYLINNVLSYWPKTCTEKKIMFLDEIEMILERVHSPKTIKIQDNLFQRLLESLTSPQFQVSKRALSLWKNKVVLDLIYKRNFFDLPDLISALYRAGKMCWHSKTHNISILEYLVDLLQSFYESTVKLSRKDRTKLWKRCILTTKLITVSTLLLKTLINQK</sequence>
<feature type="compositionally biased region" description="Polar residues" evidence="2">
    <location>
        <begin position="815"/>
        <end position="824"/>
    </location>
</feature>
<comment type="similarity">
    <text evidence="1">Belongs to the phosphatase 2A regulatory subunit B56 family.</text>
</comment>
<dbReference type="Pfam" id="PF01603">
    <property type="entry name" value="B56"/>
    <property type="match status" value="2"/>
</dbReference>
<dbReference type="GO" id="GO:0007165">
    <property type="term" value="P:signal transduction"/>
    <property type="evidence" value="ECO:0007669"/>
    <property type="project" value="InterPro"/>
</dbReference>
<feature type="compositionally biased region" description="Low complexity" evidence="2">
    <location>
        <begin position="791"/>
        <end position="806"/>
    </location>
</feature>
<dbReference type="InterPro" id="IPR016024">
    <property type="entry name" value="ARM-type_fold"/>
</dbReference>
<feature type="region of interest" description="Disordered" evidence="2">
    <location>
        <begin position="786"/>
        <end position="857"/>
    </location>
</feature>
<dbReference type="EMBL" id="JXJN01001246">
    <property type="status" value="NOT_ANNOTATED_CDS"/>
    <property type="molecule type" value="Genomic_DNA"/>
</dbReference>
<evidence type="ECO:0000313" key="4">
    <source>
        <dbReference type="Proteomes" id="UP000092460"/>
    </source>
</evidence>
<feature type="region of interest" description="Disordered" evidence="2">
    <location>
        <begin position="510"/>
        <end position="612"/>
    </location>
</feature>
<evidence type="ECO:0000256" key="2">
    <source>
        <dbReference type="SAM" id="MobiDB-lite"/>
    </source>
</evidence>
<reference evidence="4" key="1">
    <citation type="submission" date="2015-01" db="EMBL/GenBank/DDBJ databases">
        <authorList>
            <person name="Aksoy S."/>
            <person name="Warren W."/>
            <person name="Wilson R.K."/>
        </authorList>
    </citation>
    <scope>NUCLEOTIDE SEQUENCE [LARGE SCALE GENOMIC DNA]</scope>
    <source>
        <strain evidence="4">IAEA</strain>
    </source>
</reference>
<proteinExistence type="inferred from homology"/>
<dbReference type="GO" id="GO:0000159">
    <property type="term" value="C:protein phosphatase type 2A complex"/>
    <property type="evidence" value="ECO:0007669"/>
    <property type="project" value="InterPro"/>
</dbReference>
<dbReference type="VEuPathDB" id="VectorBase:GPPI003598"/>
<protein>
    <submittedName>
        <fullName evidence="3">Uncharacterized protein</fullName>
    </submittedName>
</protein>
<keyword evidence="4" id="KW-1185">Reference proteome</keyword>